<dbReference type="AlphaFoldDB" id="A0A2S0IBQ0"/>
<evidence type="ECO:0000256" key="1">
    <source>
        <dbReference type="ARBA" id="ARBA00023015"/>
    </source>
</evidence>
<keyword evidence="2" id="KW-0238">DNA-binding</keyword>
<dbReference type="OrthoDB" id="8770688at2"/>
<dbReference type="InterPro" id="IPR000843">
    <property type="entry name" value="HTH_LacI"/>
</dbReference>
<dbReference type="InterPro" id="IPR028082">
    <property type="entry name" value="Peripla_BP_I"/>
</dbReference>
<dbReference type="Pfam" id="PF00356">
    <property type="entry name" value="LacI"/>
    <property type="match status" value="1"/>
</dbReference>
<sequence>MAAARYNPAYPDPSEAALPTPPTERRSKPATSRAPRRGSGRVTIADVARVAGMSMHTVSRVLNAPENVPERTVKLIHDAIAQTGYVQDLVAGGLASGRSRLVAVTVPTLGSPVFLEALQTLSLHLSRHGYQMMLTESGYEPELEVPALQAILGRRPDGVVMMRTVLTPTGRTQLRAARIPVVEAWDWNDDPVDMLIGFSHEAAGACVAQFLSETGRRRPVAVIGNDPRAGRRLQGFTAAARKLRLIDADADTPHVLIPAPATMGAGRSGLAELLSRVPDADAVVCSTDMIAMGVLLEAAALGRQVPGDLAVVGFGDQAYAAATTPPLTTVRIDGSLIGEQAARAIIDRLDGQANEGLRVDVGFTLMRRQSA</sequence>
<evidence type="ECO:0000256" key="2">
    <source>
        <dbReference type="ARBA" id="ARBA00023125"/>
    </source>
</evidence>
<dbReference type="PROSITE" id="PS50932">
    <property type="entry name" value="HTH_LACI_2"/>
    <property type="match status" value="1"/>
</dbReference>
<dbReference type="EMBL" id="CP023270">
    <property type="protein sequence ID" value="AVJ29453.1"/>
    <property type="molecule type" value="Genomic_DNA"/>
</dbReference>
<evidence type="ECO:0000313" key="7">
    <source>
        <dbReference type="Proteomes" id="UP000239477"/>
    </source>
</evidence>
<reference evidence="6 7" key="1">
    <citation type="submission" date="2017-09" db="EMBL/GenBank/DDBJ databases">
        <title>Genomic, metabolic, and phenotypic characteristics of bacterial isolates from the natural microbiome of the model nematode Caenorhabditis elegans.</title>
        <authorList>
            <person name="Zimmermann J."/>
            <person name="Obeng N."/>
            <person name="Yang W."/>
            <person name="Obeng O."/>
            <person name="Kissoyan K."/>
            <person name="Pees B."/>
            <person name="Dirksen P."/>
            <person name="Hoppner M."/>
            <person name="Franke A."/>
            <person name="Rosenstiel P."/>
            <person name="Leippe M."/>
            <person name="Dierking K."/>
            <person name="Kaleta C."/>
            <person name="Schulenburg H."/>
        </authorList>
    </citation>
    <scope>NUCLEOTIDE SEQUENCE [LARGE SCALE GENOMIC DNA]</scope>
    <source>
        <strain evidence="6 7">MYb73</strain>
    </source>
</reference>
<dbReference type="CDD" id="cd01575">
    <property type="entry name" value="PBP1_GntR"/>
    <property type="match status" value="1"/>
</dbReference>
<dbReference type="Proteomes" id="UP000239477">
    <property type="component" value="Chromosome"/>
</dbReference>
<gene>
    <name evidence="6" type="ORF">CLM73_21400</name>
</gene>
<dbReference type="SUPFAM" id="SSF47413">
    <property type="entry name" value="lambda repressor-like DNA-binding domains"/>
    <property type="match status" value="1"/>
</dbReference>
<name>A0A2S0IBQ0_9BURK</name>
<feature type="domain" description="HTH lacI-type" evidence="5">
    <location>
        <begin position="42"/>
        <end position="96"/>
    </location>
</feature>
<dbReference type="Pfam" id="PF13377">
    <property type="entry name" value="Peripla_BP_3"/>
    <property type="match status" value="1"/>
</dbReference>
<organism evidence="6 7">
    <name type="scientific">Achromobacter spanius</name>
    <dbReference type="NCBI Taxonomy" id="217203"/>
    <lineage>
        <taxon>Bacteria</taxon>
        <taxon>Pseudomonadati</taxon>
        <taxon>Pseudomonadota</taxon>
        <taxon>Betaproteobacteria</taxon>
        <taxon>Burkholderiales</taxon>
        <taxon>Alcaligenaceae</taxon>
        <taxon>Achromobacter</taxon>
    </lineage>
</organism>
<evidence type="ECO:0000259" key="5">
    <source>
        <dbReference type="PROSITE" id="PS50932"/>
    </source>
</evidence>
<dbReference type="Gene3D" id="3.40.50.2300">
    <property type="match status" value="2"/>
</dbReference>
<keyword evidence="3" id="KW-0804">Transcription</keyword>
<dbReference type="GO" id="GO:0000976">
    <property type="term" value="F:transcription cis-regulatory region binding"/>
    <property type="evidence" value="ECO:0007669"/>
    <property type="project" value="TreeGrafter"/>
</dbReference>
<keyword evidence="1" id="KW-0805">Transcription regulation</keyword>
<dbReference type="GO" id="GO:0003700">
    <property type="term" value="F:DNA-binding transcription factor activity"/>
    <property type="evidence" value="ECO:0007669"/>
    <property type="project" value="TreeGrafter"/>
</dbReference>
<keyword evidence="7" id="KW-1185">Reference proteome</keyword>
<dbReference type="SUPFAM" id="SSF53822">
    <property type="entry name" value="Periplasmic binding protein-like I"/>
    <property type="match status" value="1"/>
</dbReference>
<dbReference type="PANTHER" id="PTHR30146">
    <property type="entry name" value="LACI-RELATED TRANSCRIPTIONAL REPRESSOR"/>
    <property type="match status" value="1"/>
</dbReference>
<dbReference type="SMART" id="SM00354">
    <property type="entry name" value="HTH_LACI"/>
    <property type="match status" value="1"/>
</dbReference>
<dbReference type="CDD" id="cd01392">
    <property type="entry name" value="HTH_LacI"/>
    <property type="match status" value="1"/>
</dbReference>
<accession>A0A2S0IBQ0</accession>
<protein>
    <submittedName>
        <fullName evidence="6">GntR family transcriptional regulator</fullName>
    </submittedName>
</protein>
<dbReference type="PANTHER" id="PTHR30146:SF33">
    <property type="entry name" value="TRANSCRIPTIONAL REGULATOR"/>
    <property type="match status" value="1"/>
</dbReference>
<dbReference type="InterPro" id="IPR046335">
    <property type="entry name" value="LacI/GalR-like_sensor"/>
</dbReference>
<evidence type="ECO:0000313" key="6">
    <source>
        <dbReference type="EMBL" id="AVJ29453.1"/>
    </source>
</evidence>
<dbReference type="InterPro" id="IPR010982">
    <property type="entry name" value="Lambda_DNA-bd_dom_sf"/>
</dbReference>
<proteinExistence type="predicted"/>
<evidence type="ECO:0000256" key="4">
    <source>
        <dbReference type="SAM" id="MobiDB-lite"/>
    </source>
</evidence>
<feature type="region of interest" description="Disordered" evidence="4">
    <location>
        <begin position="1"/>
        <end position="40"/>
    </location>
</feature>
<dbReference type="Gene3D" id="1.10.260.40">
    <property type="entry name" value="lambda repressor-like DNA-binding domains"/>
    <property type="match status" value="1"/>
</dbReference>
<evidence type="ECO:0000256" key="3">
    <source>
        <dbReference type="ARBA" id="ARBA00023163"/>
    </source>
</evidence>